<organism evidence="16">
    <name type="scientific">Companilactobacillus formosensis</name>
    <dbReference type="NCBI Taxonomy" id="1617889"/>
    <lineage>
        <taxon>Bacteria</taxon>
        <taxon>Bacillati</taxon>
        <taxon>Bacillota</taxon>
        <taxon>Bacilli</taxon>
        <taxon>Lactobacillales</taxon>
        <taxon>Lactobacillaceae</taxon>
        <taxon>Companilactobacillus</taxon>
    </lineage>
</organism>
<comment type="catalytic activity">
    <reaction evidence="1">
        <text>ATP + protein L-histidine = ADP + protein N-phospho-L-histidine.</text>
        <dbReference type="EC" id="2.7.13.3"/>
    </reaction>
</comment>
<dbReference type="Gene3D" id="1.10.287.130">
    <property type="match status" value="1"/>
</dbReference>
<evidence type="ECO:0000256" key="1">
    <source>
        <dbReference type="ARBA" id="ARBA00000085"/>
    </source>
</evidence>
<keyword evidence="8" id="KW-0547">Nucleotide-binding</keyword>
<dbReference type="FunFam" id="1.10.287.130:FF:000001">
    <property type="entry name" value="Two-component sensor histidine kinase"/>
    <property type="match status" value="1"/>
</dbReference>
<dbReference type="SMART" id="SM00388">
    <property type="entry name" value="HisKA"/>
    <property type="match status" value="1"/>
</dbReference>
<dbReference type="EC" id="2.7.13.3" evidence="3"/>
<dbReference type="InterPro" id="IPR036890">
    <property type="entry name" value="HATPase_C_sf"/>
</dbReference>
<dbReference type="SUPFAM" id="SSF55874">
    <property type="entry name" value="ATPase domain of HSP90 chaperone/DNA topoisomerase II/histidine kinase"/>
    <property type="match status" value="1"/>
</dbReference>
<dbReference type="PROSITE" id="PS50109">
    <property type="entry name" value="HIS_KIN"/>
    <property type="match status" value="1"/>
</dbReference>
<keyword evidence="12" id="KW-0902">Two-component regulatory system</keyword>
<evidence type="ECO:0000256" key="3">
    <source>
        <dbReference type="ARBA" id="ARBA00012438"/>
    </source>
</evidence>
<evidence type="ECO:0000256" key="6">
    <source>
        <dbReference type="ARBA" id="ARBA00022679"/>
    </source>
</evidence>
<dbReference type="PANTHER" id="PTHR45528">
    <property type="entry name" value="SENSOR HISTIDINE KINASE CPXA"/>
    <property type="match status" value="1"/>
</dbReference>
<proteinExistence type="predicted"/>
<evidence type="ECO:0000256" key="2">
    <source>
        <dbReference type="ARBA" id="ARBA00004651"/>
    </source>
</evidence>
<keyword evidence="7 14" id="KW-0812">Transmembrane</keyword>
<dbReference type="Pfam" id="PF00512">
    <property type="entry name" value="HisKA"/>
    <property type="match status" value="1"/>
</dbReference>
<evidence type="ECO:0000259" key="15">
    <source>
        <dbReference type="PROSITE" id="PS50109"/>
    </source>
</evidence>
<comment type="caution">
    <text evidence="16">The sequence shown here is derived from an EMBL/GenBank/DDBJ whole genome shotgun (WGS) entry which is preliminary data.</text>
</comment>
<dbReference type="Gene3D" id="6.10.340.10">
    <property type="match status" value="1"/>
</dbReference>
<feature type="transmembrane region" description="Helical" evidence="14">
    <location>
        <begin position="156"/>
        <end position="180"/>
    </location>
</feature>
<dbReference type="InterPro" id="IPR004358">
    <property type="entry name" value="Sig_transdc_His_kin-like_C"/>
</dbReference>
<dbReference type="CDD" id="cd00082">
    <property type="entry name" value="HisKA"/>
    <property type="match status" value="1"/>
</dbReference>
<protein>
    <recommendedName>
        <fullName evidence="3">histidine kinase</fullName>
        <ecNumber evidence="3">2.7.13.3</ecNumber>
    </recommendedName>
</protein>
<name>A0A2P4R4D0_9LACO</name>
<keyword evidence="10" id="KW-0067">ATP-binding</keyword>
<dbReference type="AlphaFoldDB" id="A0A2P4R4D0"/>
<evidence type="ECO:0000256" key="9">
    <source>
        <dbReference type="ARBA" id="ARBA00022777"/>
    </source>
</evidence>
<dbReference type="PANTHER" id="PTHR45528:SF1">
    <property type="entry name" value="SENSOR HISTIDINE KINASE CPXA"/>
    <property type="match status" value="1"/>
</dbReference>
<accession>A0A2P4R4D0</accession>
<dbReference type="Gene3D" id="3.30.565.10">
    <property type="entry name" value="Histidine kinase-like ATPase, C-terminal domain"/>
    <property type="match status" value="1"/>
</dbReference>
<dbReference type="GO" id="GO:0005524">
    <property type="term" value="F:ATP binding"/>
    <property type="evidence" value="ECO:0007669"/>
    <property type="project" value="UniProtKB-KW"/>
</dbReference>
<gene>
    <name evidence="16" type="ORF">C2R26_10190</name>
</gene>
<dbReference type="CDD" id="cd00075">
    <property type="entry name" value="HATPase"/>
    <property type="match status" value="1"/>
</dbReference>
<keyword evidence="5" id="KW-0597">Phosphoprotein</keyword>
<evidence type="ECO:0000256" key="11">
    <source>
        <dbReference type="ARBA" id="ARBA00022989"/>
    </source>
</evidence>
<keyword evidence="9 16" id="KW-0418">Kinase</keyword>
<feature type="domain" description="Histidine kinase" evidence="15">
    <location>
        <begin position="245"/>
        <end position="456"/>
    </location>
</feature>
<feature type="transmembrane region" description="Helical" evidence="14">
    <location>
        <begin position="20"/>
        <end position="44"/>
    </location>
</feature>
<evidence type="ECO:0000256" key="13">
    <source>
        <dbReference type="ARBA" id="ARBA00023136"/>
    </source>
</evidence>
<dbReference type="FunFam" id="3.30.565.10:FF:000006">
    <property type="entry name" value="Sensor histidine kinase WalK"/>
    <property type="match status" value="1"/>
</dbReference>
<evidence type="ECO:0000256" key="5">
    <source>
        <dbReference type="ARBA" id="ARBA00022553"/>
    </source>
</evidence>
<evidence type="ECO:0000256" key="7">
    <source>
        <dbReference type="ARBA" id="ARBA00022692"/>
    </source>
</evidence>
<dbReference type="PRINTS" id="PR00344">
    <property type="entry name" value="BCTRLSENSOR"/>
</dbReference>
<dbReference type="InterPro" id="IPR050398">
    <property type="entry name" value="HssS/ArlS-like"/>
</dbReference>
<evidence type="ECO:0000256" key="4">
    <source>
        <dbReference type="ARBA" id="ARBA00022475"/>
    </source>
</evidence>
<dbReference type="InterPro" id="IPR036097">
    <property type="entry name" value="HisK_dim/P_sf"/>
</dbReference>
<evidence type="ECO:0000256" key="12">
    <source>
        <dbReference type="ARBA" id="ARBA00023012"/>
    </source>
</evidence>
<reference evidence="16" key="1">
    <citation type="submission" date="2018-01" db="EMBL/GenBank/DDBJ databases">
        <title>Genome sequnecing of Lactobacillus formosensis KACC 18721.</title>
        <authorList>
            <person name="Kim S.-J."/>
            <person name="Heo J."/>
        </authorList>
    </citation>
    <scope>NUCLEOTIDE SEQUENCE</scope>
    <source>
        <strain evidence="16">KACC 18721</strain>
    </source>
</reference>
<keyword evidence="13 14" id="KW-0472">Membrane</keyword>
<evidence type="ECO:0000256" key="10">
    <source>
        <dbReference type="ARBA" id="ARBA00022840"/>
    </source>
</evidence>
<sequence>MIIMKITKGRSSATQITWYYSFVLAFITVVMGLSLTGVVGYQLAVSKINDANGLMNSLQSSFIDDRLDWEHWRANSNIDTQDTYVKVYYDRNNERHTFYSKNTKDYLTKKQRHVPLLNTIEIRDFWHPYYHLYKTNKGIHYEIWVGFHSVTHLFRLIFYTIILVMLVSFLIGTWLISVLAKKLNKPLLNLTKSAQIINQSQPLPEDTQFPVPKNPQEVQELTKEINRLLRQLDERVKLNQQFVSDASHELRTPITAIRGHVQFIQRHGKTHPEIIDRSLGFIDSESLRMQRLVESLLNLSRLDKSTISVTKINMTQVIQEFIEGYRDSISQKIILKLSSDVWALVNSDSLEQIILALLNNASKYSSPEEAITIKLFQANQEVHLEIADGGVGISDEEKNKVFERFYRVDKARNQNIPGTGLGLAIVKRLADLNKITITISDNKPKGTKFDLLFKKG</sequence>
<dbReference type="GO" id="GO:0000155">
    <property type="term" value="F:phosphorelay sensor kinase activity"/>
    <property type="evidence" value="ECO:0007669"/>
    <property type="project" value="InterPro"/>
</dbReference>
<keyword evidence="11 14" id="KW-1133">Transmembrane helix</keyword>
<dbReference type="Pfam" id="PF02518">
    <property type="entry name" value="HATPase_c"/>
    <property type="match status" value="1"/>
</dbReference>
<evidence type="ECO:0000256" key="14">
    <source>
        <dbReference type="SAM" id="Phobius"/>
    </source>
</evidence>
<dbReference type="InterPro" id="IPR005467">
    <property type="entry name" value="His_kinase_dom"/>
</dbReference>
<dbReference type="EMBL" id="PPWZ01000084">
    <property type="protein sequence ID" value="POH36091.1"/>
    <property type="molecule type" value="Genomic_DNA"/>
</dbReference>
<keyword evidence="4" id="KW-1003">Cell membrane</keyword>
<dbReference type="SMART" id="SM00387">
    <property type="entry name" value="HATPase_c"/>
    <property type="match status" value="1"/>
</dbReference>
<keyword evidence="6" id="KW-0808">Transferase</keyword>
<evidence type="ECO:0000313" key="16">
    <source>
        <dbReference type="EMBL" id="POH36091.1"/>
    </source>
</evidence>
<evidence type="ECO:0000256" key="8">
    <source>
        <dbReference type="ARBA" id="ARBA00022741"/>
    </source>
</evidence>
<dbReference type="SUPFAM" id="SSF47384">
    <property type="entry name" value="Homodimeric domain of signal transducing histidine kinase"/>
    <property type="match status" value="1"/>
</dbReference>
<comment type="subcellular location">
    <subcellularLocation>
        <location evidence="2">Cell membrane</location>
        <topology evidence="2">Multi-pass membrane protein</topology>
    </subcellularLocation>
</comment>
<dbReference type="InterPro" id="IPR003661">
    <property type="entry name" value="HisK_dim/P_dom"/>
</dbReference>
<dbReference type="GO" id="GO:0005886">
    <property type="term" value="C:plasma membrane"/>
    <property type="evidence" value="ECO:0007669"/>
    <property type="project" value="UniProtKB-SubCell"/>
</dbReference>
<dbReference type="InterPro" id="IPR003594">
    <property type="entry name" value="HATPase_dom"/>
</dbReference>